<dbReference type="AlphaFoldDB" id="A0A381MZB5"/>
<dbReference type="PROSITE" id="PS00198">
    <property type="entry name" value="4FE4S_FER_1"/>
    <property type="match status" value="2"/>
</dbReference>
<dbReference type="SUPFAM" id="SSF103501">
    <property type="entry name" value="Respiratory nitrate reductase 1 gamma chain"/>
    <property type="match status" value="1"/>
</dbReference>
<dbReference type="InterPro" id="IPR017896">
    <property type="entry name" value="4Fe4S_Fe-S-bd"/>
</dbReference>
<dbReference type="Pfam" id="PF13187">
    <property type="entry name" value="Fer4_9"/>
    <property type="match status" value="1"/>
</dbReference>
<evidence type="ECO:0000256" key="6">
    <source>
        <dbReference type="SAM" id="Phobius"/>
    </source>
</evidence>
<keyword evidence="3" id="KW-0560">Oxidoreductase</keyword>
<keyword evidence="6" id="KW-1133">Transmembrane helix</keyword>
<evidence type="ECO:0000259" key="7">
    <source>
        <dbReference type="PROSITE" id="PS51379"/>
    </source>
</evidence>
<dbReference type="PANTHER" id="PTHR43255">
    <property type="entry name" value="IRON-SULFUR-BINDING OXIDOREDUCTASE FADF-RELATED-RELATED"/>
    <property type="match status" value="1"/>
</dbReference>
<feature type="transmembrane region" description="Helical" evidence="6">
    <location>
        <begin position="128"/>
        <end position="150"/>
    </location>
</feature>
<feature type="transmembrane region" description="Helical" evidence="6">
    <location>
        <begin position="203"/>
        <end position="223"/>
    </location>
</feature>
<dbReference type="InterPro" id="IPR009051">
    <property type="entry name" value="Helical_ferredxn"/>
</dbReference>
<dbReference type="PANTHER" id="PTHR43255:SF1">
    <property type="entry name" value="IRON-SULFUR-BINDING OXIDOREDUCTASE FADF-RELATED"/>
    <property type="match status" value="1"/>
</dbReference>
<evidence type="ECO:0000256" key="2">
    <source>
        <dbReference type="ARBA" id="ARBA00022723"/>
    </source>
</evidence>
<name>A0A381MZB5_9ZZZZ</name>
<keyword evidence="6" id="KW-0812">Transmembrane</keyword>
<evidence type="ECO:0000256" key="3">
    <source>
        <dbReference type="ARBA" id="ARBA00023002"/>
    </source>
</evidence>
<accession>A0A381MZB5</accession>
<dbReference type="PROSITE" id="PS51379">
    <property type="entry name" value="4FE4S_FER_2"/>
    <property type="match status" value="1"/>
</dbReference>
<keyword evidence="5" id="KW-0411">Iron-sulfur</keyword>
<dbReference type="SUPFAM" id="SSF46548">
    <property type="entry name" value="alpha-helical ferredoxin"/>
    <property type="match status" value="1"/>
</dbReference>
<reference evidence="8" key="1">
    <citation type="submission" date="2018-05" db="EMBL/GenBank/DDBJ databases">
        <authorList>
            <person name="Lanie J.A."/>
            <person name="Ng W.-L."/>
            <person name="Kazmierczak K.M."/>
            <person name="Andrzejewski T.M."/>
            <person name="Davidsen T.M."/>
            <person name="Wayne K.J."/>
            <person name="Tettelin H."/>
            <person name="Glass J.I."/>
            <person name="Rusch D."/>
            <person name="Podicherti R."/>
            <person name="Tsui H.-C.T."/>
            <person name="Winkler M.E."/>
        </authorList>
    </citation>
    <scope>NUCLEOTIDE SEQUENCE</scope>
</reference>
<evidence type="ECO:0000313" key="8">
    <source>
        <dbReference type="EMBL" id="SUZ47700.1"/>
    </source>
</evidence>
<organism evidence="8">
    <name type="scientific">marine metagenome</name>
    <dbReference type="NCBI Taxonomy" id="408172"/>
    <lineage>
        <taxon>unclassified sequences</taxon>
        <taxon>metagenomes</taxon>
        <taxon>ecological metagenomes</taxon>
    </lineage>
</organism>
<sequence length="696" mass="77280">MSEFAGRTDFWNIGYPLAGALVYLIAPIALAYIAYAIRRRWKLWHTAQAPVNLGTTSNRLKSFLSLLAGGLLAHRKFVRKRNLYPGVMHFAIFWGFSILLIATTISALEFNAERYLNWIWPTVHARVQFGFIWDVLGGGLAALGLFMALWRRYVIKPERLNTALDDGIVLSFLFAILATGFLVEGLRIGATELNPASAYFNDSIAGWSPIGWIVAKILLKIGFSTSMLETLHTAGWWLHAGIFLSAIIYSSIQFDRLTHILVSPMNWYYRNLGPRGALKPMGDFQQLKTFGAKDIPNLAWTQLLSFDACTNCGRCQDACPAWASGKPLSPRALIQGMRGYMEERSPILLGTPNGEVPPPPSTSMVHDAIGDDVLWSCLTCAACLDACPVEINHIDSIVDMRRFLTLEEASTPETAQSALQSIEQRGHPWRGTTLTRTTWMEGLNIPTIAEKPESEILFWVGCSGALVQRGLDTTRSMASVLKKAGIDFAVLGDEESCTGDPARRLGNEYLFQTQAEANIKTFDQYDVKKIITTCPHCFNTIKNEYPQLGGNYEVIHYTAFVGELLKEGRLKPTEAGIGKIGTVTYHDSCYLGRHNGEFDAPREIMSAIPGLNFVEMDLSREQSFCCGAGGGRMWMEEEGQRVNQMRTDHFLETTADTVAVSCPFCIQMFDEGISTKGAEKEKRAVDLISILDEATN</sequence>
<dbReference type="InterPro" id="IPR036197">
    <property type="entry name" value="NarG-like_sf"/>
</dbReference>
<evidence type="ECO:0000256" key="1">
    <source>
        <dbReference type="ARBA" id="ARBA00022485"/>
    </source>
</evidence>
<feature type="transmembrane region" description="Helical" evidence="6">
    <location>
        <begin position="13"/>
        <end position="35"/>
    </location>
</feature>
<feature type="transmembrane region" description="Helical" evidence="6">
    <location>
        <begin position="83"/>
        <end position="108"/>
    </location>
</feature>
<keyword evidence="4" id="KW-0408">Iron</keyword>
<dbReference type="Pfam" id="PF02754">
    <property type="entry name" value="CCG"/>
    <property type="match status" value="2"/>
</dbReference>
<dbReference type="Gene3D" id="1.10.1060.10">
    <property type="entry name" value="Alpha-helical ferredoxin"/>
    <property type="match status" value="1"/>
</dbReference>
<keyword evidence="6" id="KW-0472">Membrane</keyword>
<dbReference type="EMBL" id="UINC01000031">
    <property type="protein sequence ID" value="SUZ47700.1"/>
    <property type="molecule type" value="Genomic_DNA"/>
</dbReference>
<dbReference type="InterPro" id="IPR017900">
    <property type="entry name" value="4Fe4S_Fe_S_CS"/>
</dbReference>
<dbReference type="GO" id="GO:0005886">
    <property type="term" value="C:plasma membrane"/>
    <property type="evidence" value="ECO:0007669"/>
    <property type="project" value="TreeGrafter"/>
</dbReference>
<gene>
    <name evidence="8" type="ORF">METZ01_LOCUS554</name>
</gene>
<keyword evidence="1" id="KW-0004">4Fe-4S</keyword>
<feature type="domain" description="4Fe-4S ferredoxin-type" evidence="7">
    <location>
        <begin position="300"/>
        <end position="331"/>
    </location>
</feature>
<dbReference type="InterPro" id="IPR051460">
    <property type="entry name" value="HdrC_iron-sulfur_subunit"/>
</dbReference>
<protein>
    <recommendedName>
        <fullName evidence="7">4Fe-4S ferredoxin-type domain-containing protein</fullName>
    </recommendedName>
</protein>
<feature type="transmembrane region" description="Helical" evidence="6">
    <location>
        <begin position="235"/>
        <end position="252"/>
    </location>
</feature>
<proteinExistence type="predicted"/>
<dbReference type="InterPro" id="IPR004017">
    <property type="entry name" value="Cys_rich_dom"/>
</dbReference>
<feature type="transmembrane region" description="Helical" evidence="6">
    <location>
        <begin position="162"/>
        <end position="183"/>
    </location>
</feature>
<dbReference type="GO" id="GO:0046872">
    <property type="term" value="F:metal ion binding"/>
    <property type="evidence" value="ECO:0007669"/>
    <property type="project" value="UniProtKB-KW"/>
</dbReference>
<dbReference type="Gene3D" id="1.20.950.20">
    <property type="entry name" value="Transmembrane di-heme cytochromes, Chain C"/>
    <property type="match status" value="1"/>
</dbReference>
<dbReference type="GO" id="GO:0051539">
    <property type="term" value="F:4 iron, 4 sulfur cluster binding"/>
    <property type="evidence" value="ECO:0007669"/>
    <property type="project" value="UniProtKB-KW"/>
</dbReference>
<evidence type="ECO:0000256" key="5">
    <source>
        <dbReference type="ARBA" id="ARBA00023014"/>
    </source>
</evidence>
<keyword evidence="2" id="KW-0479">Metal-binding</keyword>
<evidence type="ECO:0000256" key="4">
    <source>
        <dbReference type="ARBA" id="ARBA00023004"/>
    </source>
</evidence>
<dbReference type="GO" id="GO:0016491">
    <property type="term" value="F:oxidoreductase activity"/>
    <property type="evidence" value="ECO:0007669"/>
    <property type="project" value="UniProtKB-KW"/>
</dbReference>